<name>A0A2K9PR25_9FLAO</name>
<dbReference type="RefSeq" id="WP_102756144.1">
    <property type="nucleotide sequence ID" value="NZ_CP025791.1"/>
</dbReference>
<reference evidence="1 2" key="1">
    <citation type="submission" date="2018-01" db="EMBL/GenBank/DDBJ databases">
        <title>Complete genome sequence of Flavivirga eckloniae ECD14 isolated from seaweed Ecklonia cava.</title>
        <authorList>
            <person name="Lee J.H."/>
            <person name="Baik K.S."/>
            <person name="Seong C.N."/>
        </authorList>
    </citation>
    <scope>NUCLEOTIDE SEQUENCE [LARGE SCALE GENOMIC DNA]</scope>
    <source>
        <strain evidence="1 2">ECD14</strain>
    </source>
</reference>
<dbReference type="OrthoDB" id="9959103at2"/>
<organism evidence="1 2">
    <name type="scientific">Flavivirga eckloniae</name>
    <dbReference type="NCBI Taxonomy" id="1803846"/>
    <lineage>
        <taxon>Bacteria</taxon>
        <taxon>Pseudomonadati</taxon>
        <taxon>Bacteroidota</taxon>
        <taxon>Flavobacteriia</taxon>
        <taxon>Flavobacteriales</taxon>
        <taxon>Flavobacteriaceae</taxon>
        <taxon>Flavivirga</taxon>
    </lineage>
</organism>
<proteinExistence type="predicted"/>
<evidence type="ECO:0000313" key="1">
    <source>
        <dbReference type="EMBL" id="AUP79489.1"/>
    </source>
</evidence>
<dbReference type="KEGG" id="fek:C1H87_12535"/>
<evidence type="ECO:0008006" key="3">
    <source>
        <dbReference type="Google" id="ProtNLM"/>
    </source>
</evidence>
<protein>
    <recommendedName>
        <fullName evidence="3">Biopolymer transporter ExbD</fullName>
    </recommendedName>
</protein>
<evidence type="ECO:0000313" key="2">
    <source>
        <dbReference type="Proteomes" id="UP000235826"/>
    </source>
</evidence>
<keyword evidence="2" id="KW-1185">Reference proteome</keyword>
<dbReference type="EMBL" id="CP025791">
    <property type="protein sequence ID" value="AUP79489.1"/>
    <property type="molecule type" value="Genomic_DNA"/>
</dbReference>
<dbReference type="Proteomes" id="UP000235826">
    <property type="component" value="Chromosome"/>
</dbReference>
<sequence>MKITTAIVFLLMSYSVYSQSSDKNHCSENLKITFLDKKDADWELKNHSIANKYLNIVIDDSRILYLNNDIKDESELFDAIQEIEKAVTYRFRVVIGIKNDVPFEVFTDLLCWLSKIRSDQIGDIEVYHFD</sequence>
<accession>A0A2K9PR25</accession>
<gene>
    <name evidence="1" type="ORF">C1H87_12535</name>
</gene>
<dbReference type="AlphaFoldDB" id="A0A2K9PR25"/>